<dbReference type="EMBL" id="JBBXJM010000003">
    <property type="protein sequence ID" value="KAL1409411.1"/>
    <property type="molecule type" value="Genomic_DNA"/>
</dbReference>
<keyword evidence="2" id="KW-1185">Reference proteome</keyword>
<evidence type="ECO:0000313" key="1">
    <source>
        <dbReference type="EMBL" id="KAL1409411.1"/>
    </source>
</evidence>
<organism evidence="1 2">
    <name type="scientific">Vanrija albida</name>
    <dbReference type="NCBI Taxonomy" id="181172"/>
    <lineage>
        <taxon>Eukaryota</taxon>
        <taxon>Fungi</taxon>
        <taxon>Dikarya</taxon>
        <taxon>Basidiomycota</taxon>
        <taxon>Agaricomycotina</taxon>
        <taxon>Tremellomycetes</taxon>
        <taxon>Trichosporonales</taxon>
        <taxon>Trichosporonaceae</taxon>
        <taxon>Vanrija</taxon>
    </lineage>
</organism>
<name>A0ABR3Q4N4_9TREE</name>
<proteinExistence type="predicted"/>
<dbReference type="GeneID" id="95984437"/>
<evidence type="ECO:0000313" key="2">
    <source>
        <dbReference type="Proteomes" id="UP001565368"/>
    </source>
</evidence>
<gene>
    <name evidence="1" type="ORF">Q8F55_003394</name>
</gene>
<dbReference type="Proteomes" id="UP001565368">
    <property type="component" value="Unassembled WGS sequence"/>
</dbReference>
<dbReference type="RefSeq" id="XP_069209355.1">
    <property type="nucleotide sequence ID" value="XM_069351937.1"/>
</dbReference>
<sequence length="181" mass="20358">MAQHNETCTILIPACTICTPAECLGNSVDPPAAVADTADYEWWWNRLAPGYCYNNAPPRTMGQVFAHRFPPELLQAFKVTTDTLNTLFNDTNVKEAEAVCKVKAKGKGKGKGKNKAKDKVKGLSPDTWLKMSVNFETGYRQYEAAMAKNNLEHVIIPPMEFKCQYGRFLETQQDYNEREAT</sequence>
<comment type="caution">
    <text evidence="1">The sequence shown here is derived from an EMBL/GenBank/DDBJ whole genome shotgun (WGS) entry which is preliminary data.</text>
</comment>
<accession>A0ABR3Q4N4</accession>
<reference evidence="1 2" key="1">
    <citation type="submission" date="2023-08" db="EMBL/GenBank/DDBJ databases">
        <title>Annotated Genome Sequence of Vanrija albida AlHP1.</title>
        <authorList>
            <person name="Herzog R."/>
        </authorList>
    </citation>
    <scope>NUCLEOTIDE SEQUENCE [LARGE SCALE GENOMIC DNA]</scope>
    <source>
        <strain evidence="1 2">AlHP1</strain>
    </source>
</reference>
<protein>
    <submittedName>
        <fullName evidence="1">Uncharacterized protein</fullName>
    </submittedName>
</protein>